<reference evidence="1 2" key="1">
    <citation type="submission" date="2019-03" db="EMBL/GenBank/DDBJ databases">
        <title>Genomic Encyclopedia of Type Strains, Phase IV (KMG-V): Genome sequencing to study the core and pangenomes of soil and plant-associated prokaryotes.</title>
        <authorList>
            <person name="Whitman W."/>
        </authorList>
    </citation>
    <scope>NUCLEOTIDE SEQUENCE [LARGE SCALE GENOMIC DNA]</scope>
    <source>
        <strain evidence="1 2">23C40</strain>
    </source>
</reference>
<dbReference type="AlphaFoldDB" id="A0A4R2BS44"/>
<gene>
    <name evidence="1" type="ORF">EV184_110256</name>
</gene>
<evidence type="ECO:0000313" key="2">
    <source>
        <dbReference type="Proteomes" id="UP000295043"/>
    </source>
</evidence>
<organism evidence="1 2">
    <name type="scientific">Sinorhizobium americanum</name>
    <dbReference type="NCBI Taxonomy" id="194963"/>
    <lineage>
        <taxon>Bacteria</taxon>
        <taxon>Pseudomonadati</taxon>
        <taxon>Pseudomonadota</taxon>
        <taxon>Alphaproteobacteria</taxon>
        <taxon>Hyphomicrobiales</taxon>
        <taxon>Rhizobiaceae</taxon>
        <taxon>Sinorhizobium/Ensifer group</taxon>
        <taxon>Sinorhizobium</taxon>
    </lineage>
</organism>
<protein>
    <submittedName>
        <fullName evidence="1">Uncharacterized protein</fullName>
    </submittedName>
</protein>
<sequence length="56" mass="6527">MRDYGRNRFVNGMCALTIGDFKTTKLKYLSIPISILIRRSIIVWYSSIPVVTNFTR</sequence>
<dbReference type="EMBL" id="SLVU01000010">
    <property type="protein sequence ID" value="TCN29592.1"/>
    <property type="molecule type" value="Genomic_DNA"/>
</dbReference>
<proteinExistence type="predicted"/>
<name>A0A4R2BS44_9HYPH</name>
<comment type="caution">
    <text evidence="1">The sequence shown here is derived from an EMBL/GenBank/DDBJ whole genome shotgun (WGS) entry which is preliminary data.</text>
</comment>
<dbReference type="Proteomes" id="UP000295043">
    <property type="component" value="Unassembled WGS sequence"/>
</dbReference>
<accession>A0A4R2BS44</accession>
<evidence type="ECO:0000313" key="1">
    <source>
        <dbReference type="EMBL" id="TCN29592.1"/>
    </source>
</evidence>